<dbReference type="Gene3D" id="6.10.280.40">
    <property type="match status" value="1"/>
</dbReference>
<dbReference type="Gene3D" id="3.40.50.300">
    <property type="entry name" value="P-loop containing nucleotide triphosphate hydrolases"/>
    <property type="match status" value="1"/>
</dbReference>
<dbReference type="AlphaFoldDB" id="S8BSG9"/>
<dbReference type="InterPro" id="IPR003959">
    <property type="entry name" value="ATPase_AAA_core"/>
</dbReference>
<dbReference type="InterPro" id="IPR050747">
    <property type="entry name" value="Mitochondrial_chaperone_BCS1"/>
</dbReference>
<keyword evidence="5" id="KW-1185">Reference proteome</keyword>
<feature type="domain" description="AAA+ ATPase At3g28540-like C-terminal" evidence="3">
    <location>
        <begin position="52"/>
        <end position="110"/>
    </location>
</feature>
<dbReference type="InterPro" id="IPR027417">
    <property type="entry name" value="P-loop_NTPase"/>
</dbReference>
<evidence type="ECO:0000313" key="5">
    <source>
        <dbReference type="Proteomes" id="UP000015453"/>
    </source>
</evidence>
<dbReference type="GO" id="GO:0016887">
    <property type="term" value="F:ATP hydrolysis activity"/>
    <property type="evidence" value="ECO:0007669"/>
    <property type="project" value="InterPro"/>
</dbReference>
<keyword evidence="1" id="KW-0547">Nucleotide-binding</keyword>
<keyword evidence="1" id="KW-0067">ATP-binding</keyword>
<dbReference type="GO" id="GO:0005524">
    <property type="term" value="F:ATP binding"/>
    <property type="evidence" value="ECO:0007669"/>
    <property type="project" value="UniProtKB-KW"/>
</dbReference>
<dbReference type="Proteomes" id="UP000015453">
    <property type="component" value="Unassembled WGS sequence"/>
</dbReference>
<reference evidence="4 5" key="1">
    <citation type="journal article" date="2013" name="BMC Genomics">
        <title>The miniature genome of a carnivorous plant Genlisea aurea contains a low number of genes and short non-coding sequences.</title>
        <authorList>
            <person name="Leushkin E.V."/>
            <person name="Sutormin R.A."/>
            <person name="Nabieva E.R."/>
            <person name="Penin A.A."/>
            <person name="Kondrashov A.S."/>
            <person name="Logacheva M.D."/>
        </authorList>
    </citation>
    <scope>NUCLEOTIDE SEQUENCE [LARGE SCALE GENOMIC DNA]</scope>
</reference>
<organism evidence="4 5">
    <name type="scientific">Genlisea aurea</name>
    <dbReference type="NCBI Taxonomy" id="192259"/>
    <lineage>
        <taxon>Eukaryota</taxon>
        <taxon>Viridiplantae</taxon>
        <taxon>Streptophyta</taxon>
        <taxon>Embryophyta</taxon>
        <taxon>Tracheophyta</taxon>
        <taxon>Spermatophyta</taxon>
        <taxon>Magnoliopsida</taxon>
        <taxon>eudicotyledons</taxon>
        <taxon>Gunneridae</taxon>
        <taxon>Pentapetalae</taxon>
        <taxon>asterids</taxon>
        <taxon>lamiids</taxon>
        <taxon>Lamiales</taxon>
        <taxon>Lentibulariaceae</taxon>
        <taxon>Genlisea</taxon>
    </lineage>
</organism>
<comment type="similarity">
    <text evidence="1">Belongs to the AAA ATPase family.</text>
</comment>
<protein>
    <submittedName>
        <fullName evidence="4">Uncharacterized protein</fullName>
    </submittedName>
</protein>
<dbReference type="PROSITE" id="PS00674">
    <property type="entry name" value="AAA"/>
    <property type="match status" value="1"/>
</dbReference>
<proteinExistence type="inferred from homology"/>
<dbReference type="SUPFAM" id="SSF52540">
    <property type="entry name" value="P-loop containing nucleoside triphosphate hydrolases"/>
    <property type="match status" value="1"/>
</dbReference>
<evidence type="ECO:0000259" key="2">
    <source>
        <dbReference type="Pfam" id="PF00004"/>
    </source>
</evidence>
<dbReference type="Pfam" id="PF25568">
    <property type="entry name" value="AAA_lid_At3g28540"/>
    <property type="match status" value="1"/>
</dbReference>
<evidence type="ECO:0000259" key="3">
    <source>
        <dbReference type="Pfam" id="PF25568"/>
    </source>
</evidence>
<name>S8BSG9_9LAMI</name>
<dbReference type="EMBL" id="AUSU01010136">
    <property type="protein sequence ID" value="EPS57525.1"/>
    <property type="molecule type" value="Genomic_DNA"/>
</dbReference>
<evidence type="ECO:0000256" key="1">
    <source>
        <dbReference type="RuleBase" id="RU003651"/>
    </source>
</evidence>
<dbReference type="Pfam" id="PF00004">
    <property type="entry name" value="AAA"/>
    <property type="match status" value="1"/>
</dbReference>
<dbReference type="InterPro" id="IPR003960">
    <property type="entry name" value="ATPase_AAA_CS"/>
</dbReference>
<dbReference type="InterPro" id="IPR058017">
    <property type="entry name" value="At3g28540-like_C"/>
</dbReference>
<feature type="non-terminal residue" evidence="4">
    <location>
        <position position="116"/>
    </location>
</feature>
<dbReference type="PANTHER" id="PTHR23070">
    <property type="entry name" value="BCS1 AAA-TYPE ATPASE"/>
    <property type="match status" value="1"/>
</dbReference>
<sequence length="116" mass="13076">SLSGLLNFIDGLWSSCVDERIIIFTTNDKSKLDAAIVRPGRMDVHLHLSYLTIDGFHTLVKNYLDVELDPSASSRIERLLTQVNVTPAEAAEELMRIGENDDGIDRFVRFVNGKRE</sequence>
<accession>S8BSG9</accession>
<gene>
    <name evidence="4" type="ORF">M569_17292</name>
</gene>
<feature type="domain" description="ATPase AAA-type core" evidence="2">
    <location>
        <begin position="3"/>
        <end position="49"/>
    </location>
</feature>
<feature type="non-terminal residue" evidence="4">
    <location>
        <position position="1"/>
    </location>
</feature>
<dbReference type="OrthoDB" id="10251412at2759"/>
<evidence type="ECO:0000313" key="4">
    <source>
        <dbReference type="EMBL" id="EPS57525.1"/>
    </source>
</evidence>
<comment type="caution">
    <text evidence="4">The sequence shown here is derived from an EMBL/GenBank/DDBJ whole genome shotgun (WGS) entry which is preliminary data.</text>
</comment>